<proteinExistence type="inferred from homology"/>
<feature type="transmembrane region" description="Helical" evidence="6">
    <location>
        <begin position="72"/>
        <end position="89"/>
    </location>
</feature>
<evidence type="ECO:0000256" key="1">
    <source>
        <dbReference type="ARBA" id="ARBA00004141"/>
    </source>
</evidence>
<dbReference type="PANTHER" id="PTHR43461:SF1">
    <property type="entry name" value="TRANSMEMBRANE PROTEIN 256"/>
    <property type="match status" value="1"/>
</dbReference>
<dbReference type="EMBL" id="LORN02000015">
    <property type="protein sequence ID" value="PNN20227.1"/>
    <property type="molecule type" value="Genomic_DNA"/>
</dbReference>
<feature type="transmembrane region" description="Helical" evidence="6">
    <location>
        <begin position="95"/>
        <end position="116"/>
    </location>
</feature>
<evidence type="ECO:0000256" key="3">
    <source>
        <dbReference type="ARBA" id="ARBA00022692"/>
    </source>
</evidence>
<gene>
    <name evidence="7" type="ORF">AL503_005250</name>
</gene>
<keyword evidence="3 6" id="KW-0812">Transmembrane</keyword>
<comment type="subcellular location">
    <subcellularLocation>
        <location evidence="1">Membrane</location>
        <topology evidence="1">Multi-pass membrane protein</topology>
    </subcellularLocation>
</comment>
<evidence type="ECO:0000256" key="6">
    <source>
        <dbReference type="SAM" id="Phobius"/>
    </source>
</evidence>
<protein>
    <submittedName>
        <fullName evidence="7">DUF423 domain-containing protein</fullName>
    </submittedName>
</protein>
<evidence type="ECO:0000313" key="7">
    <source>
        <dbReference type="EMBL" id="PNN20227.1"/>
    </source>
</evidence>
<dbReference type="Pfam" id="PF04241">
    <property type="entry name" value="DUF423"/>
    <property type="match status" value="1"/>
</dbReference>
<dbReference type="GO" id="GO:0005886">
    <property type="term" value="C:plasma membrane"/>
    <property type="evidence" value="ECO:0007669"/>
    <property type="project" value="TreeGrafter"/>
</dbReference>
<dbReference type="InterPro" id="IPR006696">
    <property type="entry name" value="DUF423"/>
</dbReference>
<sequence>MMKLFIILGALCTMMSVGTGAFGAHGLEGKLSDKYMSVWEKAVNYQMYHGLGLIIIGVISGTTSINVNWAGWLLFLGVVFFSGSLYILALTQIRILGAITPIGGLLFIAGWLMLIISTFKFVG</sequence>
<evidence type="ECO:0000256" key="5">
    <source>
        <dbReference type="ARBA" id="ARBA00023136"/>
    </source>
</evidence>
<evidence type="ECO:0000256" key="2">
    <source>
        <dbReference type="ARBA" id="ARBA00009694"/>
    </source>
</evidence>
<accession>A0A2K0A5D0</accession>
<feature type="transmembrane region" description="Helical" evidence="6">
    <location>
        <begin position="47"/>
        <end position="65"/>
    </location>
</feature>
<dbReference type="OMA" id="VEYQFYH"/>
<keyword evidence="4 6" id="KW-1133">Transmembrane helix</keyword>
<dbReference type="Proteomes" id="UP000053523">
    <property type="component" value="Unassembled WGS sequence"/>
</dbReference>
<comment type="similarity">
    <text evidence="2">Belongs to the UPF0382 family.</text>
</comment>
<evidence type="ECO:0000256" key="4">
    <source>
        <dbReference type="ARBA" id="ARBA00022989"/>
    </source>
</evidence>
<name>A0A2K0A5D0_STAHA</name>
<reference evidence="7 8" key="1">
    <citation type="submission" date="2017-12" db="EMBL/GenBank/DDBJ databases">
        <title>FDA dAtabase for Regulatory Grade micrObial Sequences (FDA-ARGOS): Supporting development and validation of Infectious Disease Dx tests.</title>
        <authorList>
            <person name="Hoffmann M."/>
            <person name="Allard M."/>
            <person name="Evans P."/>
            <person name="Brown E."/>
            <person name="Tallon L."/>
            <person name="Sadzewicz L."/>
            <person name="Sengamalay N."/>
            <person name="Ott S."/>
            <person name="Godinez A."/>
            <person name="Nagaraj S."/>
            <person name="Vavikolanu K."/>
            <person name="Aluvathingal J."/>
            <person name="Nadendla S."/>
            <person name="Sichtig H."/>
        </authorList>
    </citation>
    <scope>NUCLEOTIDE SEQUENCE [LARGE SCALE GENOMIC DNA]</scope>
    <source>
        <strain evidence="7 8">FDAARGOS_148</strain>
    </source>
</reference>
<dbReference type="PANTHER" id="PTHR43461">
    <property type="entry name" value="TRANSMEMBRANE PROTEIN 256"/>
    <property type="match status" value="1"/>
</dbReference>
<comment type="caution">
    <text evidence="7">The sequence shown here is derived from an EMBL/GenBank/DDBJ whole genome shotgun (WGS) entry which is preliminary data.</text>
</comment>
<keyword evidence="5 6" id="KW-0472">Membrane</keyword>
<evidence type="ECO:0000313" key="8">
    <source>
        <dbReference type="Proteomes" id="UP000053523"/>
    </source>
</evidence>
<organism evidence="7 8">
    <name type="scientific">Staphylococcus haemolyticus</name>
    <dbReference type="NCBI Taxonomy" id="1283"/>
    <lineage>
        <taxon>Bacteria</taxon>
        <taxon>Bacillati</taxon>
        <taxon>Bacillota</taxon>
        <taxon>Bacilli</taxon>
        <taxon>Bacillales</taxon>
        <taxon>Staphylococcaceae</taxon>
        <taxon>Staphylococcus</taxon>
    </lineage>
</organism>
<dbReference type="AlphaFoldDB" id="A0A2K0A5D0"/>